<evidence type="ECO:0000313" key="11">
    <source>
        <dbReference type="EMBL" id="SDX20004.1"/>
    </source>
</evidence>
<evidence type="ECO:0000256" key="3">
    <source>
        <dbReference type="ARBA" id="ARBA00022475"/>
    </source>
</evidence>
<protein>
    <submittedName>
        <fullName evidence="11">Uncharacterized protein involved in exopolysaccharide biosynthesis</fullName>
    </submittedName>
</protein>
<evidence type="ECO:0000256" key="4">
    <source>
        <dbReference type="ARBA" id="ARBA00022692"/>
    </source>
</evidence>
<dbReference type="AlphaFoldDB" id="A0A1H2ZSW1"/>
<reference evidence="11 12" key="1">
    <citation type="submission" date="2016-10" db="EMBL/GenBank/DDBJ databases">
        <authorList>
            <person name="Varghese N."/>
            <person name="Submissions S."/>
        </authorList>
    </citation>
    <scope>NUCLEOTIDE SEQUENCE [LARGE SCALE GENOMIC DNA]</scope>
    <source>
        <strain evidence="11 12">WCC6</strain>
    </source>
</reference>
<accession>A0A1H2ZSW1</accession>
<keyword evidence="7" id="KW-0175">Coiled coil</keyword>
<comment type="caution">
    <text evidence="11">The sequence shown here is derived from an EMBL/GenBank/DDBJ whole genome shotgun (WGS) entry which is preliminary data.</text>
</comment>
<dbReference type="PANTHER" id="PTHR32309:SF13">
    <property type="entry name" value="FERRIC ENTEROBACTIN TRANSPORT PROTEIN FEPE"/>
    <property type="match status" value="1"/>
</dbReference>
<evidence type="ECO:0000256" key="7">
    <source>
        <dbReference type="SAM" id="Coils"/>
    </source>
</evidence>
<dbReference type="GO" id="GO:0005886">
    <property type="term" value="C:plasma membrane"/>
    <property type="evidence" value="ECO:0007669"/>
    <property type="project" value="UniProtKB-SubCell"/>
</dbReference>
<dbReference type="InterPro" id="IPR003856">
    <property type="entry name" value="LPS_length_determ_N"/>
</dbReference>
<keyword evidence="6 8" id="KW-0472">Membrane</keyword>
<dbReference type="Pfam" id="PF13807">
    <property type="entry name" value="GNVR"/>
    <property type="match status" value="1"/>
</dbReference>
<dbReference type="PANTHER" id="PTHR32309">
    <property type="entry name" value="TYROSINE-PROTEIN KINASE"/>
    <property type="match status" value="1"/>
</dbReference>
<evidence type="ECO:0000259" key="9">
    <source>
        <dbReference type="Pfam" id="PF02706"/>
    </source>
</evidence>
<dbReference type="EMBL" id="FNOP01000016">
    <property type="protein sequence ID" value="SDX20004.1"/>
    <property type="molecule type" value="Genomic_DNA"/>
</dbReference>
<feature type="domain" description="Polysaccharide chain length determinant N-terminal" evidence="9">
    <location>
        <begin position="4"/>
        <end position="97"/>
    </location>
</feature>
<keyword evidence="4 8" id="KW-0812">Transmembrane</keyword>
<name>A0A1H2ZSW1_ACIFE</name>
<organism evidence="11 12">
    <name type="scientific">Acidaminococcus fermentans</name>
    <dbReference type="NCBI Taxonomy" id="905"/>
    <lineage>
        <taxon>Bacteria</taxon>
        <taxon>Bacillati</taxon>
        <taxon>Bacillota</taxon>
        <taxon>Negativicutes</taxon>
        <taxon>Acidaminococcales</taxon>
        <taxon>Acidaminococcaceae</taxon>
        <taxon>Acidaminococcus</taxon>
    </lineage>
</organism>
<feature type="coiled-coil region" evidence="7">
    <location>
        <begin position="167"/>
        <end position="194"/>
    </location>
</feature>
<dbReference type="GO" id="GO:0004713">
    <property type="term" value="F:protein tyrosine kinase activity"/>
    <property type="evidence" value="ECO:0007669"/>
    <property type="project" value="TreeGrafter"/>
</dbReference>
<dbReference type="InterPro" id="IPR050445">
    <property type="entry name" value="Bact_polysacc_biosynth/exp"/>
</dbReference>
<feature type="transmembrane region" description="Helical" evidence="8">
    <location>
        <begin position="21"/>
        <end position="39"/>
    </location>
</feature>
<dbReference type="InterPro" id="IPR032807">
    <property type="entry name" value="GNVR"/>
</dbReference>
<gene>
    <name evidence="11" type="ORF">SAMN05216495_11617</name>
</gene>
<dbReference type="Pfam" id="PF02706">
    <property type="entry name" value="Wzz"/>
    <property type="match status" value="1"/>
</dbReference>
<evidence type="ECO:0000313" key="12">
    <source>
        <dbReference type="Proteomes" id="UP000182379"/>
    </source>
</evidence>
<comment type="similarity">
    <text evidence="2">Belongs to the CpsC/CapA family.</text>
</comment>
<evidence type="ECO:0000256" key="2">
    <source>
        <dbReference type="ARBA" id="ARBA00006683"/>
    </source>
</evidence>
<keyword evidence="5 8" id="KW-1133">Transmembrane helix</keyword>
<comment type="subcellular location">
    <subcellularLocation>
        <location evidence="1">Cell membrane</location>
        <topology evidence="1">Multi-pass membrane protein</topology>
    </subcellularLocation>
</comment>
<evidence type="ECO:0000256" key="8">
    <source>
        <dbReference type="SAM" id="Phobius"/>
    </source>
</evidence>
<evidence type="ECO:0000256" key="5">
    <source>
        <dbReference type="ARBA" id="ARBA00022989"/>
    </source>
</evidence>
<evidence type="ECO:0000256" key="1">
    <source>
        <dbReference type="ARBA" id="ARBA00004651"/>
    </source>
</evidence>
<sequence>MNEQEIDLRELWQIVRTNQKTIAKITGGFLGLAVAYLLIVPNTYQSTALLRIKQERGLSSSIMEQLPMGNAQLTKQQMNTNAEILKSRHVVIPVIEQTEEEKDGKYPRYEDYVKSHIVTKPYKDTEILEVDVTGKSPEQAQEANQLLVQGFLDRLAQLSHAESAATREFLEQRVKSSKKELDDAETKLKNYQVKHKIFSTDNQMKSLAERITDLDKAKAQNKLDMETAQAALGSINDQLAGAGAALADSPSIQQAKNKLVDLETQKAGYTGKYTSENPKMKEINRQIGAARYSLRKEIQAIIAQKAPSSSSVQQKLLSDKFTNEALIAVAQGKNNAIDQLEKKNADEIAKLPQTQQGYLQVKRDADVAQEIYVMLAKRLEEAKVAEVMVPTEVQVVDEATLPDKPIKPRKLLTLVLALFLGLFGGTGYTIARTLLNRKIRTAADVEQYLELPVLGVIPEAGDHKQPEEEGFWAGLRRKLWKK</sequence>
<feature type="transmembrane region" description="Helical" evidence="8">
    <location>
        <begin position="411"/>
        <end position="431"/>
    </location>
</feature>
<feature type="domain" description="Tyrosine-protein kinase G-rich" evidence="10">
    <location>
        <begin position="353"/>
        <end position="433"/>
    </location>
</feature>
<keyword evidence="3" id="KW-1003">Cell membrane</keyword>
<evidence type="ECO:0000259" key="10">
    <source>
        <dbReference type="Pfam" id="PF13807"/>
    </source>
</evidence>
<dbReference type="Proteomes" id="UP000182379">
    <property type="component" value="Unassembled WGS sequence"/>
</dbReference>
<evidence type="ECO:0000256" key="6">
    <source>
        <dbReference type="ARBA" id="ARBA00023136"/>
    </source>
</evidence>
<dbReference type="RefSeq" id="WP_074707692.1">
    <property type="nucleotide sequence ID" value="NZ_FNOP01000016.1"/>
</dbReference>
<proteinExistence type="inferred from homology"/>
<feature type="coiled-coil region" evidence="7">
    <location>
        <begin position="323"/>
        <end position="350"/>
    </location>
</feature>